<dbReference type="InterPro" id="IPR012337">
    <property type="entry name" value="RNaseH-like_sf"/>
</dbReference>
<dbReference type="AlphaFoldDB" id="A0A2Z3HF98"/>
<dbReference type="EMBL" id="CP025958">
    <property type="protein sequence ID" value="AWM41625.1"/>
    <property type="molecule type" value="Genomic_DNA"/>
</dbReference>
<evidence type="ECO:0000259" key="1">
    <source>
        <dbReference type="Pfam" id="PF13546"/>
    </source>
</evidence>
<keyword evidence="3" id="KW-1185">Reference proteome</keyword>
<organism evidence="2 3">
    <name type="scientific">Gemmata obscuriglobus</name>
    <dbReference type="NCBI Taxonomy" id="114"/>
    <lineage>
        <taxon>Bacteria</taxon>
        <taxon>Pseudomonadati</taxon>
        <taxon>Planctomycetota</taxon>
        <taxon>Planctomycetia</taxon>
        <taxon>Gemmatales</taxon>
        <taxon>Gemmataceae</taxon>
        <taxon>Gemmata</taxon>
    </lineage>
</organism>
<evidence type="ECO:0000313" key="3">
    <source>
        <dbReference type="Proteomes" id="UP000245802"/>
    </source>
</evidence>
<dbReference type="InterPro" id="IPR038721">
    <property type="entry name" value="IS701-like_DDE_dom"/>
</dbReference>
<evidence type="ECO:0000313" key="2">
    <source>
        <dbReference type="EMBL" id="AWM41625.1"/>
    </source>
</evidence>
<name>A0A2Z3HF98_9BACT</name>
<protein>
    <submittedName>
        <fullName evidence="2">Transposase</fullName>
    </submittedName>
</protein>
<dbReference type="RefSeq" id="WP_029600771.1">
    <property type="nucleotide sequence ID" value="NZ_CP025958.1"/>
</dbReference>
<dbReference type="OrthoDB" id="292045at2"/>
<gene>
    <name evidence="2" type="ORF">C1280_34580</name>
</gene>
<proteinExistence type="predicted"/>
<dbReference type="SUPFAM" id="SSF53098">
    <property type="entry name" value="Ribonuclease H-like"/>
    <property type="match status" value="1"/>
</dbReference>
<reference evidence="2 3" key="1">
    <citation type="submission" date="2018-01" db="EMBL/GenBank/DDBJ databases">
        <title>G. obscuriglobus.</title>
        <authorList>
            <person name="Franke J."/>
            <person name="Blomberg W."/>
            <person name="Selmecki A."/>
        </authorList>
    </citation>
    <scope>NUCLEOTIDE SEQUENCE [LARGE SCALE GENOMIC DNA]</scope>
    <source>
        <strain evidence="2 3">DSM 5831</strain>
    </source>
</reference>
<dbReference type="Proteomes" id="UP000245802">
    <property type="component" value="Chromosome"/>
</dbReference>
<accession>A0A2Z3HF98</accession>
<feature type="domain" description="Transposase IS701-like DDE" evidence="1">
    <location>
        <begin position="18"/>
        <end position="259"/>
    </location>
</feature>
<dbReference type="Pfam" id="PF13546">
    <property type="entry name" value="DDE_5"/>
    <property type="match status" value="1"/>
</dbReference>
<dbReference type="KEGG" id="gog:C1280_34580"/>
<sequence>MPSAHTPSPRCHWFSVLAGALDRRSGRRLAALFLGVLLARGRHALSCWIRAAGLSSQYRRCYPTAAAVGRRVERIATRLLVEILKPLVTGPRVVLALDDTPTARYGPKVQGAGVHHNPTPGPAGSAFVYGHVWVVLGLLVAHPLGGVVALPLLARLYIRKANLGAVRATDRPRFATKLAMAVDLVRWAHGWLKMWGMAVWVVADGAYAQGPVLKPVLKPLRKLGVTVVSRLRRDAALCSLPPAREPGLRERPRVYGTARISLAKRAGHNGGWSTGTFTVYGKTVEKRYKTFVATWRPAGGAIRVVLVDEPHGWVAFFSTDPGATVTDILERVADRFTLETCFRDLKQVAGTGQQQVRGVPSNVGCFHLCAWAHTLTEVWAWARNADELVGHRSASPWDDPSRRPSHADKRRAWQHELLAEEIRAVVGEHHDHTKIRDLAYRCLDLAA</sequence>